<keyword evidence="3" id="KW-0597">Phosphoprotein</keyword>
<sequence>MTAAPRPVVLWPVSAPGPASLRARATAAAELLDGLTGLSPASAAAALTAADEASDHRAVVVGRDRDELLAGLRALAAGRVEDAGAEVRRGRLPEDGAAPGVVFVYSGFGAHWDGMGVDLLDGSEAFRTSLTACADELRPLVGWDLLDVLRGAEGAPELDSAAVVMPALVAVMIALTEEWRSMGVEPVAVVGHSIGEMAAAYASGALPRAEALRIASVWGAGLTDALAGGHGIVAVLLPAEEMRERLARWGGRLGLAAVNGPGSVTVSGEEAALGELEAVLAAEGVRTRRIRSDVPVHVAQVDAITDRLLAELRTVRPAASRIPFYSSALGAAVDTAELDGAYWAGQLRRPVRFESAVRALLADGHGAFLEAGPHPVLKMAVEETVEDTGLAADVVVAGSLVRGRNGRQALSEALAGLWTYGLPVDLTRAAAPQEDRAGGPAPLELPPYDTAADASEAARSVTGLRAELDASTEDERRRRLLELVREQTADALGVDRGTPAGGPDDTFRDLGLESSAAVALRNRLAEALGLRLPVAVAFDHPTPAALAAHLHALLYGTARTPATRGRRADADPGEPIAIVGIACRYPGGVSSPEDLWKLVSEGVDAIGPFPGDRDWDEDLYDPDPEAVGKSSTARGGFLYDAGGFDAGFFGIGPREATGMDPQQRLLLETAWEAFERAGIDPTTLRGSDTGVFAGTYGLEYGPRLADAAEGGVDGHLLTGQFGSVASGRIAYTLGLEGPAITVDTACSSSLVALHLAVRSLRQGECSLALAGGAAIMASPGMFVEFSRQRGLSPDGRCKAFSAAADGTGWSEGVGLLLVERLSDAVRNGHPVLAVVRGTATNQDGASNGLTAPSGPAQESVIRQALADADLGAGQIHAVEAHGTGTTLGDPIEAQALINTYGTERDAEHPLWLGSLKSNIGHAQAAAGVGGVIKMVMAMRNGVLPRTLHADEPTDHVDWSDGTVRLLTEERAWDATGGEPRRAGVSSFGISGTNAHVVIEQAPATVEDTERADLPWLLSAKSEQALRDQARLLHTYATEHPDTPPQDIAGALAARTCFDHRAVLHTTDRDALLTGLAALADGVEAPGLTTGTALTGKTAFLFTGQGSQRPGMGHELYESEPVFATAFDEITALFDPHLDQPLRQVMWNQDPTTLHQTQYTQAALFTLQTALHRTLEAQGLTPDALIGHSIGEIAAAHAAGVLDLTDAVTLVAVRGRLMQAARDDGAMLALQATEDEVVPLLTEGVDIAALNAPGSLVVSGDAEKVVALQEHFAALGRKTNRLSVSHAFHSPHMDEVLEEFRTAISGLTFHPPKIPVISNITGLPATDDDLRSPHYWARHIRGTVRFHPGIQHLQTNNTTRYLELGPDTTLTALAQQTLDGTEALLTPTLRKNTPEPTTLTTALARLHTTGHTPTTWQPQTPTPSVEGLPTYPFQHEHYWLSPRRAGTDVTAAGLTATDHALLGAVVTLADSDQLVLTGRISLRTHPWLADHTISGTTLLPGTAFTDLALHAAGLAQVRTVEELTLESPLPLGADTAVTLQVTVEAADRTGRRAITVHSRTDESEPWTRHASGTLTDAAPAPEPIAWPPPGERVDLTGAYERLDAHGYAYGPTFRGLTALWRDGDDFHAEIELPEGVDTTGHTLHPALLDAALHPLVDGAEGLLPFGFGGVTLYSTGATRLRVHAAPSAEGGVTLRLDDPAGAPVAVVESLVLRRAEAGRLADGGRRQPLFTVAWQPSVAAGAEGHDDGERRVVLGSSPGAGELAVALGAEAYTSLDALRAALDAGAATVPGLVVHAAVTTGSGPEFPSAEARGVAHEALAAVRALLADERFADTRMLVVTRDAVGTATEPAAPGAVPEVTTWGLVAAPLWGLLRSAQSEYPGRFALVDVDGAAESRERLRAVIASGEPQSAVRAGEVLVPRLARVAEDTTTAPSTTTDVSAPTDSSAPSAPLAADGTVLITGAFGRLGRLLAEHLVVRHGVRRLLLTSRRGPEAPGADELVARLAEAGAEARVVACDTADREALAALVASVPAEHPLTAVVHTAGVLDDGVVTALSAERLDTVMRPKAEAAFHLHELTAGLDLAAFVVYSSVSGLIGTAGQANYAAANTYLDALAHHRRALGLPATALAWGLWGEGGMGEKLGGSDLARMARSGVVAMTEDEGLALFDAAFGRPEPLLVPARLDLAAVRARAAADGVPPLLRGLVRAPLRRVAAAAPAAGGLAAELAGLDEAGQRRRITELVREQAAAVLGHASAAAVDVTSGFKDLGFDSLSAVELRNRINAATGLRLSATLIFDHPSPRALVAHLRERLTSSGARGASGGSALVRAARPAAGAGSDDAYEPIAIVGMACRFPGGVSSPEDLWRLVSEGTDAIGPFPGDRGWDLENLYDPDPEAVGRSSTDQGGFLYRAGEFDAEFFGISPREATAMDPQQRLLLETAWETFERAGIDPGEVRGSDTGVFAGTMYHDYAPHVQQMPEELEGILLTGTLGSVVSGRIAYTYGLEGPAITVDTACSSSLVALHLAAQSLRQGECSLALAGGATVMATPGTFVEFSRQRGLSPDGRCKSFSSAADGTGWSEGVGLLLLERLSDARRNGHPVLALVRGTATNQDGASNGLTAPNGPSQERVIRQALANARLTAGQVDAVEAHGTGTRLGDPIEAQALINTYGTERDAEHPLWLGSLKSNIGHAQAAAGVGGVIKMIMAMRNEVLPRTLHAEDPTDHVDWSDGTVRLLTENRPWLPADREPRRAGVSSFGISGTNAHVIIEQAPEGTGAADDTELPDLPWLLSAKSEQALRDQARRLHTYTTEHPEVPAQQIAATLATRARFDHRAVIAADDRTSLLTALDALAEGREAPGLTAGTALTGGTAFLFTGQGSQRLGMGRELHAVDPVFAAALDEALAALDRHLDRPLREVMWGEDAELLNRTEYTQPALFALQTALHRALEHRGVVPDRLAGHSIGEIAAAHAAGVLDLEDAARLVTVRGRLMQALPAGGAMVAVQATEEEVLPHLTPGLSVAALNAPDSTVVSGVEEDALAVRDAFAALGRRTTRLKVGHAFHSPLMEPMLRAFEEAVAGIRFRQPSVPLVMSGDPTTAAYWTAHIRDTVRFTDHVRALEESGVVRYVELGPDAILTALARQTLSGAAVLAPALRRGGDEAGTFGAALARLHVGGASPADWRPDRTPARPEDLPTYPFRRDHFWLTRRAERSGGAGSGHALLDGAVRLADDDGFVLTGRLSRRGHPWLEEHAVGGAVLLPGAALVDLALHAADLAAAGSVGDLTLEAPLVLPETGSVDLQVRVGAPDETGRRPLAVHARPADGGEETTGAGDGADWTRHATGTLTGAPDGAAVEHLSWPPAGERVDLTDAYDALAGRGYAYGPLFQGLTGLWRDGDDLYAEVALPDDAEEDATAGHVLHPALLDAALHALLVADPEAPLRVPFSWSGVSAYAEGARSLRVRLRRTGPDTAALTLADATGAPVAEVAELALRTVDPGALARASGGSRDPLYVLRWRQVPSERPTDPEAPAASWATLGKHGDAVADRLGVRARHADLAGLRAALDAGGPVPSVVVLPWREDGADVLATADATAVDALAVVQEWLSDDRLAGTRLLMVTSGAVAAGPDPRVTSPGVSTVWGLLRTARQETEGLFTLVDLPPVPAADGAVGGSGGDWAAEAESLPAVVASGRGEVAVRDGRLFAPTLARAEGTAGSEGAPAAGRFDPEGTVLITGGTGALGSLLARHLVTKHGARHLILTSRRGPDAPGATQLTTELTRLGAHIRIEACDTTNPDHLTHLLTTIPTQHPLTTVIHTAGTTHDTPLHHQTPTHLHTTLNPKAHTAWHLHTTTHNHPLTHFLLYSSLSGLTGTPGQANYAAANTFLDALAHHRHTHGQPATSLAWGLWNEGGMGERLTATDLARLRRSGIVPMPPEEALRMLDTALGSTEALLYPARLDLNALRTLAAAGTGPEPLLGLVRGGPARRGAAAGTGARGAGGAVPLADRLAAAPAEGREELVLALVREHVAAVLGHGSPDRIDAERGLLDLGFDSLTAVEFRNRLGAVTGLRLPTTVVFDHPTPAALARHLLDELAVTASPTGSAGPADPLEAIGHLEELLRRHSAGTAARDAAEAAEITRRLQSVLRGWHDVSAALGEPAAHDLDSATDDELFEALDKELGPS</sequence>
<evidence type="ECO:0000256" key="8">
    <source>
        <dbReference type="PROSITE-ProRule" id="PRU01363"/>
    </source>
</evidence>
<feature type="compositionally biased region" description="Low complexity" evidence="9">
    <location>
        <begin position="1927"/>
        <end position="1949"/>
    </location>
</feature>
<dbReference type="Pfam" id="PF22953">
    <property type="entry name" value="SpnB_Rossmann"/>
    <property type="match status" value="2"/>
</dbReference>
<feature type="compositionally biased region" description="Basic and acidic residues" evidence="9">
    <location>
        <begin position="1557"/>
        <end position="1566"/>
    </location>
</feature>
<dbReference type="SMART" id="SM00825">
    <property type="entry name" value="PKS_KS"/>
    <property type="match status" value="2"/>
</dbReference>
<feature type="region of interest" description="C-terminal hotdog fold" evidence="8">
    <location>
        <begin position="3357"/>
        <end position="3494"/>
    </location>
</feature>
<dbReference type="InterPro" id="IPR014031">
    <property type="entry name" value="Ketoacyl_synth_C"/>
</dbReference>
<evidence type="ECO:0000256" key="2">
    <source>
        <dbReference type="ARBA" id="ARBA00022450"/>
    </source>
</evidence>
<dbReference type="Gene3D" id="3.10.129.110">
    <property type="entry name" value="Polyketide synthase dehydratase"/>
    <property type="match status" value="2"/>
</dbReference>
<dbReference type="Pfam" id="PF00550">
    <property type="entry name" value="PP-binding"/>
    <property type="match status" value="3"/>
</dbReference>
<evidence type="ECO:0000256" key="3">
    <source>
        <dbReference type="ARBA" id="ARBA00022553"/>
    </source>
</evidence>
<dbReference type="SMART" id="SM01294">
    <property type="entry name" value="PKS_PP_betabranch"/>
    <property type="match status" value="3"/>
</dbReference>
<evidence type="ECO:0000259" key="10">
    <source>
        <dbReference type="PROSITE" id="PS50075"/>
    </source>
</evidence>
<proteinExistence type="predicted"/>
<dbReference type="PANTHER" id="PTHR43775:SF51">
    <property type="entry name" value="INACTIVE PHENOLPHTHIOCEROL SYNTHESIS POLYKETIDE SYNTHASE TYPE I PKS1-RELATED"/>
    <property type="match status" value="1"/>
</dbReference>
<feature type="region of interest" description="C-terminal hotdog fold" evidence="8">
    <location>
        <begin position="1589"/>
        <end position="1720"/>
    </location>
</feature>
<dbReference type="Pfam" id="PF00109">
    <property type="entry name" value="ketoacyl-synt"/>
    <property type="match status" value="2"/>
</dbReference>
<dbReference type="InterPro" id="IPR049551">
    <property type="entry name" value="PKS_DH_C"/>
</dbReference>
<dbReference type="InterPro" id="IPR014043">
    <property type="entry name" value="Acyl_transferase_dom"/>
</dbReference>
<feature type="domain" description="PKS/mFAS DH" evidence="12">
    <location>
        <begin position="1458"/>
        <end position="1720"/>
    </location>
</feature>
<evidence type="ECO:0000256" key="1">
    <source>
        <dbReference type="ARBA" id="ARBA00004792"/>
    </source>
</evidence>
<feature type="domain" description="Ketosynthase family 3 (KS3)" evidence="11">
    <location>
        <begin position="2340"/>
        <end position="2767"/>
    </location>
</feature>
<dbReference type="EMBL" id="CP023693">
    <property type="protein sequence ID" value="QEV31688.1"/>
    <property type="molecule type" value="Genomic_DNA"/>
</dbReference>
<feature type="region of interest" description="N-terminal hotdog fold" evidence="8">
    <location>
        <begin position="3214"/>
        <end position="3346"/>
    </location>
</feature>
<dbReference type="InterPro" id="IPR016035">
    <property type="entry name" value="Acyl_Trfase/lysoPLipase"/>
</dbReference>
<dbReference type="SMART" id="SM00827">
    <property type="entry name" value="PKS_AT"/>
    <property type="match status" value="3"/>
</dbReference>
<evidence type="ECO:0000256" key="4">
    <source>
        <dbReference type="ARBA" id="ARBA00022679"/>
    </source>
</evidence>
<dbReference type="RefSeq" id="WP_152369717.1">
    <property type="nucleotide sequence ID" value="NZ_CP023693.1"/>
</dbReference>
<dbReference type="Pfam" id="PF02801">
    <property type="entry name" value="Ketoacyl-synt_C"/>
    <property type="match status" value="2"/>
</dbReference>
<keyword evidence="5" id="KW-0045">Antibiotic biosynthesis</keyword>
<evidence type="ECO:0000256" key="5">
    <source>
        <dbReference type="ARBA" id="ARBA00023194"/>
    </source>
</evidence>
<comment type="pathway">
    <text evidence="1">Antibiotic biosynthesis.</text>
</comment>
<keyword evidence="2" id="KW-0596">Phosphopantetheine</keyword>
<dbReference type="SUPFAM" id="SSF55048">
    <property type="entry name" value="Probable ACP-binding domain of malonyl-CoA ACP transacylase"/>
    <property type="match status" value="3"/>
</dbReference>
<dbReference type="SUPFAM" id="SSF51735">
    <property type="entry name" value="NAD(P)-binding Rossmann-fold domains"/>
    <property type="match status" value="4"/>
</dbReference>
<dbReference type="Proteomes" id="UP000326029">
    <property type="component" value="Chromosome"/>
</dbReference>
<dbReference type="SMART" id="SM00826">
    <property type="entry name" value="PKS_DH"/>
    <property type="match status" value="2"/>
</dbReference>
<dbReference type="InterPro" id="IPR049900">
    <property type="entry name" value="PKS_mFAS_DH"/>
</dbReference>
<feature type="active site" description="Proton acceptor; for dehydratase activity" evidence="8">
    <location>
        <position position="1490"/>
    </location>
</feature>
<feature type="domain" description="Carrier" evidence="10">
    <location>
        <begin position="4007"/>
        <end position="4082"/>
    </location>
</feature>
<dbReference type="InterPro" id="IPR055123">
    <property type="entry name" value="SpnB-like_Rossmann"/>
</dbReference>
<dbReference type="InterPro" id="IPR050091">
    <property type="entry name" value="PKS_NRPS_Biosynth_Enz"/>
</dbReference>
<dbReference type="InterPro" id="IPR020807">
    <property type="entry name" value="PKS_DH"/>
</dbReference>
<dbReference type="InterPro" id="IPR009081">
    <property type="entry name" value="PP-bd_ACP"/>
</dbReference>
<dbReference type="InterPro" id="IPR014030">
    <property type="entry name" value="Ketoacyl_synth_N"/>
</dbReference>
<dbReference type="InterPro" id="IPR020841">
    <property type="entry name" value="PKS_Beta-ketoAc_synthase_dom"/>
</dbReference>
<evidence type="ECO:0000256" key="9">
    <source>
        <dbReference type="SAM" id="MobiDB-lite"/>
    </source>
</evidence>
<reference evidence="13 14" key="1">
    <citation type="submission" date="2017-09" db="EMBL/GenBank/DDBJ databases">
        <authorList>
            <person name="Lee N."/>
            <person name="Cho B.-K."/>
        </authorList>
    </citation>
    <scope>NUCLEOTIDE SEQUENCE [LARGE SCALE GENOMIC DNA]</scope>
    <source>
        <strain evidence="13 14">ATCC 19740</strain>
    </source>
</reference>
<feature type="region of interest" description="Disordered" evidence="9">
    <location>
        <begin position="1925"/>
        <end position="1949"/>
    </location>
</feature>
<dbReference type="PROSITE" id="PS00606">
    <property type="entry name" value="KS3_1"/>
    <property type="match status" value="2"/>
</dbReference>
<accession>A0ABX6BBA3</accession>
<dbReference type="Gene3D" id="3.30.70.3290">
    <property type="match status" value="3"/>
</dbReference>
<protein>
    <submittedName>
        <fullName evidence="13">SDR family NAD(P)-dependent oxidoreductase</fullName>
    </submittedName>
</protein>
<dbReference type="InterPro" id="IPR057326">
    <property type="entry name" value="KR_dom"/>
</dbReference>
<feature type="active site" description="Proton acceptor; for dehydratase activity" evidence="8">
    <location>
        <position position="3246"/>
    </location>
</feature>
<name>A0ABX6BBA3_9ACTN</name>
<keyword evidence="7" id="KW-0012">Acyltransferase</keyword>
<feature type="region of interest" description="Disordered" evidence="9">
    <location>
        <begin position="1556"/>
        <end position="1587"/>
    </location>
</feature>
<dbReference type="Gene3D" id="3.40.47.10">
    <property type="match status" value="2"/>
</dbReference>
<dbReference type="CDD" id="cd08956">
    <property type="entry name" value="KR_3_FAS_SDR_x"/>
    <property type="match status" value="2"/>
</dbReference>
<gene>
    <name evidence="13" type="ORF">CP977_05535</name>
</gene>
<dbReference type="Pfam" id="PF14765">
    <property type="entry name" value="PS-DH"/>
    <property type="match status" value="2"/>
</dbReference>
<feature type="region of interest" description="N-terminal hotdog fold" evidence="8">
    <location>
        <begin position="1458"/>
        <end position="1580"/>
    </location>
</feature>
<evidence type="ECO:0000256" key="7">
    <source>
        <dbReference type="ARBA" id="ARBA00023315"/>
    </source>
</evidence>
<dbReference type="InterPro" id="IPR032821">
    <property type="entry name" value="PKS_assoc"/>
</dbReference>
<dbReference type="Pfam" id="PF16197">
    <property type="entry name" value="KAsynt_C_assoc"/>
    <property type="match status" value="2"/>
</dbReference>
<dbReference type="PROSITE" id="PS52019">
    <property type="entry name" value="PKS_MFAS_DH"/>
    <property type="match status" value="2"/>
</dbReference>
<dbReference type="InterPro" id="IPR016036">
    <property type="entry name" value="Malonyl_transacylase_ACP-bd"/>
</dbReference>
<feature type="active site" description="Proton donor; for dehydratase activity" evidence="8">
    <location>
        <position position="3419"/>
    </location>
</feature>
<dbReference type="Gene3D" id="1.10.1200.10">
    <property type="entry name" value="ACP-like"/>
    <property type="match status" value="3"/>
</dbReference>
<dbReference type="InterPro" id="IPR049552">
    <property type="entry name" value="PKS_DH_N"/>
</dbReference>
<keyword evidence="4" id="KW-0808">Transferase</keyword>
<dbReference type="InterPro" id="IPR036736">
    <property type="entry name" value="ACP-like_sf"/>
</dbReference>
<evidence type="ECO:0000313" key="13">
    <source>
        <dbReference type="EMBL" id="QEV31688.1"/>
    </source>
</evidence>
<feature type="domain" description="Ketosynthase family 3 (KS3)" evidence="11">
    <location>
        <begin position="573"/>
        <end position="1000"/>
    </location>
</feature>
<dbReference type="Gene3D" id="3.40.50.720">
    <property type="entry name" value="NAD(P)-binding Rossmann-like Domain"/>
    <property type="match status" value="2"/>
</dbReference>
<dbReference type="PANTHER" id="PTHR43775">
    <property type="entry name" value="FATTY ACID SYNTHASE"/>
    <property type="match status" value="1"/>
</dbReference>
<dbReference type="InterPro" id="IPR020806">
    <property type="entry name" value="PKS_PP-bd"/>
</dbReference>
<dbReference type="InterPro" id="IPR036291">
    <property type="entry name" value="NAD(P)-bd_dom_sf"/>
</dbReference>
<dbReference type="CDD" id="cd00833">
    <property type="entry name" value="PKS"/>
    <property type="match status" value="2"/>
</dbReference>
<dbReference type="Pfam" id="PF00698">
    <property type="entry name" value="Acyl_transf_1"/>
    <property type="match status" value="3"/>
</dbReference>
<dbReference type="InterPro" id="IPR001227">
    <property type="entry name" value="Ac_transferase_dom_sf"/>
</dbReference>
<dbReference type="Pfam" id="PF08659">
    <property type="entry name" value="KR"/>
    <property type="match status" value="2"/>
</dbReference>
<dbReference type="InterPro" id="IPR042104">
    <property type="entry name" value="PKS_dehydratase_sf"/>
</dbReference>
<feature type="region of interest" description="Disordered" evidence="9">
    <location>
        <begin position="3313"/>
        <end position="3346"/>
    </location>
</feature>
<dbReference type="SUPFAM" id="SSF52151">
    <property type="entry name" value="FabD/lysophospholipase-like"/>
    <property type="match status" value="3"/>
</dbReference>
<feature type="domain" description="Carrier" evidence="10">
    <location>
        <begin position="478"/>
        <end position="554"/>
    </location>
</feature>
<keyword evidence="14" id="KW-1185">Reference proteome</keyword>
<dbReference type="SUPFAM" id="SSF47336">
    <property type="entry name" value="ACP-like"/>
    <property type="match status" value="3"/>
</dbReference>
<feature type="domain" description="PKS/mFAS DH" evidence="12">
    <location>
        <begin position="3214"/>
        <end position="3494"/>
    </location>
</feature>
<evidence type="ECO:0000313" key="14">
    <source>
        <dbReference type="Proteomes" id="UP000326029"/>
    </source>
</evidence>
<evidence type="ECO:0000259" key="11">
    <source>
        <dbReference type="PROSITE" id="PS52004"/>
    </source>
</evidence>
<keyword evidence="6" id="KW-0511">Multifunctional enzyme</keyword>
<dbReference type="InterPro" id="IPR018201">
    <property type="entry name" value="Ketoacyl_synth_AS"/>
</dbReference>
<dbReference type="PROSITE" id="PS00012">
    <property type="entry name" value="PHOSPHOPANTETHEINE"/>
    <property type="match status" value="2"/>
</dbReference>
<dbReference type="InterPro" id="IPR006162">
    <property type="entry name" value="Ppantetheine_attach_site"/>
</dbReference>
<feature type="active site" description="Proton donor; for dehydratase activity" evidence="8">
    <location>
        <position position="1648"/>
    </location>
</feature>
<dbReference type="Pfam" id="PF21089">
    <property type="entry name" value="PKS_DH_N"/>
    <property type="match status" value="2"/>
</dbReference>
<dbReference type="SMART" id="SM00822">
    <property type="entry name" value="PKS_KR"/>
    <property type="match status" value="2"/>
</dbReference>
<evidence type="ECO:0000259" key="12">
    <source>
        <dbReference type="PROSITE" id="PS52019"/>
    </source>
</evidence>
<organism evidence="13 14">
    <name type="scientific">Streptomyces cinereoruber</name>
    <dbReference type="NCBI Taxonomy" id="67260"/>
    <lineage>
        <taxon>Bacteria</taxon>
        <taxon>Bacillati</taxon>
        <taxon>Actinomycetota</taxon>
        <taxon>Actinomycetes</taxon>
        <taxon>Kitasatosporales</taxon>
        <taxon>Streptomycetaceae</taxon>
        <taxon>Streptomyces</taxon>
    </lineage>
</organism>
<dbReference type="InterPro" id="IPR016039">
    <property type="entry name" value="Thiolase-like"/>
</dbReference>
<dbReference type="Gene3D" id="3.40.366.10">
    <property type="entry name" value="Malonyl-Coenzyme A Acyl Carrier Protein, domain 2"/>
    <property type="match status" value="3"/>
</dbReference>
<evidence type="ECO:0000256" key="6">
    <source>
        <dbReference type="ARBA" id="ARBA00023268"/>
    </source>
</evidence>
<feature type="domain" description="Carrier" evidence="10">
    <location>
        <begin position="2235"/>
        <end position="2310"/>
    </location>
</feature>
<dbReference type="PROSITE" id="PS52004">
    <property type="entry name" value="KS3_2"/>
    <property type="match status" value="2"/>
</dbReference>
<dbReference type="GeneID" id="95453230"/>
<dbReference type="SUPFAM" id="SSF53901">
    <property type="entry name" value="Thiolase-like"/>
    <property type="match status" value="2"/>
</dbReference>
<dbReference type="InterPro" id="IPR013968">
    <property type="entry name" value="PKS_KR"/>
</dbReference>
<dbReference type="PROSITE" id="PS50075">
    <property type="entry name" value="CARRIER"/>
    <property type="match status" value="3"/>
</dbReference>
<dbReference type="SMART" id="SM00823">
    <property type="entry name" value="PKS_PP"/>
    <property type="match status" value="3"/>
</dbReference>